<dbReference type="InterPro" id="IPR015422">
    <property type="entry name" value="PyrdxlP-dep_Trfase_small"/>
</dbReference>
<evidence type="ECO:0000313" key="3">
    <source>
        <dbReference type="EMBL" id="GAF70411.1"/>
    </source>
</evidence>
<dbReference type="GO" id="GO:0009116">
    <property type="term" value="P:nucleoside metabolic process"/>
    <property type="evidence" value="ECO:0007669"/>
    <property type="project" value="InterPro"/>
</dbReference>
<dbReference type="Gene3D" id="3.40.640.10">
    <property type="entry name" value="Type I PLP-dependent aspartate aminotransferase-like (Major domain)"/>
    <property type="match status" value="1"/>
</dbReference>
<dbReference type="PIRSF" id="PIRSF006815">
    <property type="entry name" value="GcvPA"/>
    <property type="match status" value="1"/>
</dbReference>
<name>X0S595_9ZZZZ</name>
<dbReference type="InterPro" id="IPR015421">
    <property type="entry name" value="PyrdxlP-dep_Trfase_major"/>
</dbReference>
<dbReference type="GO" id="GO:0004375">
    <property type="term" value="F:glycine dehydrogenase (decarboxylating) activity"/>
    <property type="evidence" value="ECO:0007669"/>
    <property type="project" value="InterPro"/>
</dbReference>
<reference evidence="3" key="1">
    <citation type="journal article" date="2014" name="Front. Microbiol.">
        <title>High frequency of phylogenetically diverse reductive dehalogenase-homologous genes in deep subseafloor sedimentary metagenomes.</title>
        <authorList>
            <person name="Kawai M."/>
            <person name="Futagami T."/>
            <person name="Toyoda A."/>
            <person name="Takaki Y."/>
            <person name="Nishi S."/>
            <person name="Hori S."/>
            <person name="Arai W."/>
            <person name="Tsubouchi T."/>
            <person name="Morono Y."/>
            <person name="Uchiyama I."/>
            <person name="Ito T."/>
            <person name="Fujiyama A."/>
            <person name="Inagaki F."/>
            <person name="Takami H."/>
        </authorList>
    </citation>
    <scope>NUCLEOTIDE SEQUENCE</scope>
    <source>
        <strain evidence="3">Expedition CK06-06</strain>
    </source>
</reference>
<proteinExistence type="inferred from homology"/>
<dbReference type="HAMAP" id="MF_00712">
    <property type="entry name" value="GcvPA"/>
    <property type="match status" value="1"/>
</dbReference>
<organism evidence="3">
    <name type="scientific">marine sediment metagenome</name>
    <dbReference type="NCBI Taxonomy" id="412755"/>
    <lineage>
        <taxon>unclassified sequences</taxon>
        <taxon>metagenomes</taxon>
        <taxon>ecological metagenomes</taxon>
    </lineage>
</organism>
<dbReference type="InterPro" id="IPR015424">
    <property type="entry name" value="PyrdxlP-dep_Trfase"/>
</dbReference>
<dbReference type="NCBIfam" id="NF001696">
    <property type="entry name" value="PRK00451.1"/>
    <property type="match status" value="1"/>
</dbReference>
<dbReference type="EMBL" id="BARS01000024">
    <property type="protein sequence ID" value="GAF70411.1"/>
    <property type="molecule type" value="Genomic_DNA"/>
</dbReference>
<dbReference type="InterPro" id="IPR023010">
    <property type="entry name" value="GcvPA"/>
</dbReference>
<accession>X0S595</accession>
<dbReference type="PANTHER" id="PTHR42806">
    <property type="entry name" value="GLYCINE CLEAVAGE SYSTEM P-PROTEIN"/>
    <property type="match status" value="1"/>
</dbReference>
<comment type="caution">
    <text evidence="3">The sequence shown here is derived from an EMBL/GenBank/DDBJ whole genome shotgun (WGS) entry which is preliminary data.</text>
</comment>
<dbReference type="Gene3D" id="3.90.1150.10">
    <property type="entry name" value="Aspartate Aminotransferase, domain 1"/>
    <property type="match status" value="1"/>
</dbReference>
<feature type="non-terminal residue" evidence="3">
    <location>
        <position position="1"/>
    </location>
</feature>
<keyword evidence="1" id="KW-0560">Oxidoreductase</keyword>
<sequence>IMRYIPTTEEQKKEMLKEIGVSSFEDLIENIPQSLRSKEKLNIPEAMSESELEDKIYQIAKKNADFYSMKPLLGAGSYRHFIPEAVKFLLQREEFWTCYTPYQPELSQGTLQSIFEYQSYISRLTKMEVIIPSIYDGASATAEAALMSLRLTHKNKIIVSNLLHPHYRETIKTYLTPHETEIIELPYKKGLIDMEKLKILINEDVASIIIQNPNFFGGIENMAEISEIVHSKSILLINVIVESMSLGILKAPGEMGADIVIGNAQSFGMDLNYGGPYNAYLGTSKQYVRQIPGRIVGETVDIDGKRVFVMTMRAREQDIRREKATSNICTNHNLNVLAANIFLSLMGTEGLYQISLLNTKSAHYLENLLLKTGKFERVFNCPFYNEFLLKSKDDISSINIKLLENNFVPPLKIYEFYQEKNLNNVLLFAVTEVLSKDNLNLVAKILSE</sequence>
<dbReference type="SUPFAM" id="SSF53383">
    <property type="entry name" value="PLP-dependent transferases"/>
    <property type="match status" value="1"/>
</dbReference>
<gene>
    <name evidence="3" type="ORF">S01H1_00089</name>
</gene>
<evidence type="ECO:0000259" key="2">
    <source>
        <dbReference type="Pfam" id="PF02347"/>
    </source>
</evidence>
<dbReference type="AlphaFoldDB" id="X0S595"/>
<dbReference type="PANTHER" id="PTHR42806:SF1">
    <property type="entry name" value="GLYCINE DEHYDROGENASE (DECARBOXYLATING)"/>
    <property type="match status" value="1"/>
</dbReference>
<feature type="domain" description="Glycine cleavage system P-protein N-terminal" evidence="2">
    <location>
        <begin position="2"/>
        <end position="445"/>
    </location>
</feature>
<dbReference type="Pfam" id="PF02347">
    <property type="entry name" value="GDC-P"/>
    <property type="match status" value="1"/>
</dbReference>
<evidence type="ECO:0000256" key="1">
    <source>
        <dbReference type="ARBA" id="ARBA00023002"/>
    </source>
</evidence>
<protein>
    <recommendedName>
        <fullName evidence="2">Glycine cleavage system P-protein N-terminal domain-containing protein</fullName>
    </recommendedName>
</protein>
<dbReference type="InterPro" id="IPR049315">
    <property type="entry name" value="GDC-P_N"/>
</dbReference>